<evidence type="ECO:0000256" key="5">
    <source>
        <dbReference type="ARBA" id="ARBA00023054"/>
    </source>
</evidence>
<evidence type="ECO:0000313" key="12">
    <source>
        <dbReference type="Proteomes" id="UP000007148"/>
    </source>
</evidence>
<keyword evidence="4" id="KW-0747">Spliceosome</keyword>
<keyword evidence="12" id="KW-1185">Reference proteome</keyword>
<dbReference type="GO" id="GO:0000398">
    <property type="term" value="P:mRNA splicing, via spliceosome"/>
    <property type="evidence" value="ECO:0007669"/>
    <property type="project" value="TreeGrafter"/>
</dbReference>
<feature type="coiled-coil region" evidence="8">
    <location>
        <begin position="23"/>
        <end position="63"/>
    </location>
</feature>
<dbReference type="InterPro" id="IPR019339">
    <property type="entry name" value="CIR_N_dom"/>
</dbReference>
<evidence type="ECO:0000256" key="8">
    <source>
        <dbReference type="SAM" id="Coils"/>
    </source>
</evidence>
<dbReference type="InterPro" id="IPR022209">
    <property type="entry name" value="CWC25"/>
</dbReference>
<feature type="region of interest" description="Disordered" evidence="9">
    <location>
        <begin position="353"/>
        <end position="408"/>
    </location>
</feature>
<organism evidence="11 12">
    <name type="scientific">Serendipita indica (strain DSM 11827)</name>
    <name type="common">Root endophyte fungus</name>
    <name type="synonym">Piriformospora indica</name>
    <dbReference type="NCBI Taxonomy" id="1109443"/>
    <lineage>
        <taxon>Eukaryota</taxon>
        <taxon>Fungi</taxon>
        <taxon>Dikarya</taxon>
        <taxon>Basidiomycota</taxon>
        <taxon>Agaricomycotina</taxon>
        <taxon>Agaricomycetes</taxon>
        <taxon>Sebacinales</taxon>
        <taxon>Serendipitaceae</taxon>
        <taxon>Serendipita</taxon>
    </lineage>
</organism>
<evidence type="ECO:0000256" key="7">
    <source>
        <dbReference type="ARBA" id="ARBA00023242"/>
    </source>
</evidence>
<accession>G4TCR4</accession>
<dbReference type="Pfam" id="PF10197">
    <property type="entry name" value="Cir_N"/>
    <property type="match status" value="1"/>
</dbReference>
<proteinExistence type="inferred from homology"/>
<evidence type="ECO:0000259" key="10">
    <source>
        <dbReference type="SMART" id="SM01083"/>
    </source>
</evidence>
<dbReference type="AlphaFoldDB" id="G4TCR4"/>
<dbReference type="Proteomes" id="UP000007148">
    <property type="component" value="Unassembled WGS sequence"/>
</dbReference>
<evidence type="ECO:0000256" key="1">
    <source>
        <dbReference type="ARBA" id="ARBA00004123"/>
    </source>
</evidence>
<evidence type="ECO:0000256" key="3">
    <source>
        <dbReference type="ARBA" id="ARBA00022664"/>
    </source>
</evidence>
<feature type="compositionally biased region" description="Basic and acidic residues" evidence="9">
    <location>
        <begin position="319"/>
        <end position="328"/>
    </location>
</feature>
<evidence type="ECO:0000256" key="6">
    <source>
        <dbReference type="ARBA" id="ARBA00023187"/>
    </source>
</evidence>
<dbReference type="HOGENOM" id="CLU_025093_0_0_1"/>
<comment type="caution">
    <text evidence="11">The sequence shown here is derived from an EMBL/GenBank/DDBJ whole genome shotgun (WGS) entry which is preliminary data.</text>
</comment>
<feature type="compositionally biased region" description="Basic and acidic residues" evidence="9">
    <location>
        <begin position="360"/>
        <end position="371"/>
    </location>
</feature>
<evidence type="ECO:0000256" key="2">
    <source>
        <dbReference type="ARBA" id="ARBA00006695"/>
    </source>
</evidence>
<name>G4TCR4_SERID</name>
<feature type="compositionally biased region" description="Basic and acidic residues" evidence="9">
    <location>
        <begin position="282"/>
        <end position="299"/>
    </location>
</feature>
<sequence length="408" mass="47627">MGGGDLNMKKSWHPMLMKNQEQVWLAQKQALEERRKVEELRKEREEERQLQELQRLQQEKTGKTRVEKLDWLYATPASGSGPNASEMEEYLLGKKRVDKILIADENAKLGASHKNFIAVQNANTARDIAAKIREDPLFAVMQQQQSAMQALRDNPLRLEELQKKTGITLKSKDKKEKKDKKSKRRHDHDEDDERRHRHHRSKDHDSDEHHRRSRSRSRTPPSNERYSRHSRRSPSPAPKHRLRSPSPVRDRRRSRSPSPRYSKRSPMDTRRQSRSRTPPRRRSPESRPHYKDRYSRRDGPSSYHSRRRSPEPSTSSSRRAYDEKDRAARLAAMSTDADAMEVERGHHLAELNARDAAQLAKEEEERKRNARDGIQGGSFLSGQQKRAMDVSLGDKMRQGHRSHVAEKA</sequence>
<dbReference type="InParanoid" id="G4TCR4"/>
<comment type="subcellular location">
    <subcellularLocation>
        <location evidence="1">Nucleus</location>
    </subcellularLocation>
</comment>
<dbReference type="STRING" id="1109443.G4TCR4"/>
<dbReference type="Pfam" id="PF12542">
    <property type="entry name" value="CWC25"/>
    <property type="match status" value="1"/>
</dbReference>
<protein>
    <submittedName>
        <fullName evidence="11">Related to cell cycle control protein cwf25</fullName>
    </submittedName>
</protein>
<gene>
    <name evidence="11" type="ORF">PIIN_03016</name>
</gene>
<keyword evidence="3" id="KW-0507">mRNA processing</keyword>
<keyword evidence="7" id="KW-0539">Nucleus</keyword>
<dbReference type="SMART" id="SM01083">
    <property type="entry name" value="Cir_N"/>
    <property type="match status" value="1"/>
</dbReference>
<dbReference type="InterPro" id="IPR051376">
    <property type="entry name" value="CWC25_splicing_factor"/>
</dbReference>
<dbReference type="OrthoDB" id="21123at2759"/>
<reference evidence="11 12" key="1">
    <citation type="journal article" date="2011" name="PLoS Pathog.">
        <title>Endophytic Life Strategies Decoded by Genome and Transcriptome Analyses of the Mutualistic Root Symbiont Piriformospora indica.</title>
        <authorList>
            <person name="Zuccaro A."/>
            <person name="Lahrmann U."/>
            <person name="Guldener U."/>
            <person name="Langen G."/>
            <person name="Pfiffi S."/>
            <person name="Biedenkopf D."/>
            <person name="Wong P."/>
            <person name="Samans B."/>
            <person name="Grimm C."/>
            <person name="Basiewicz M."/>
            <person name="Murat C."/>
            <person name="Martin F."/>
            <person name="Kogel K.H."/>
        </authorList>
    </citation>
    <scope>NUCLEOTIDE SEQUENCE [LARGE SCALE GENOMIC DNA]</scope>
    <source>
        <strain evidence="11 12">DSM 11827</strain>
    </source>
</reference>
<dbReference type="GO" id="GO:0005684">
    <property type="term" value="C:U2-type spliceosomal complex"/>
    <property type="evidence" value="ECO:0007669"/>
    <property type="project" value="TreeGrafter"/>
</dbReference>
<feature type="compositionally biased region" description="Basic residues" evidence="9">
    <location>
        <begin position="228"/>
        <end position="243"/>
    </location>
</feature>
<feature type="compositionally biased region" description="Basic and acidic residues" evidence="9">
    <location>
        <begin position="386"/>
        <end position="408"/>
    </location>
</feature>
<keyword evidence="6" id="KW-0508">mRNA splicing</keyword>
<feature type="compositionally biased region" description="Basic residues" evidence="9">
    <location>
        <begin position="272"/>
        <end position="281"/>
    </location>
</feature>
<dbReference type="PANTHER" id="PTHR16196:SF0">
    <property type="entry name" value="PRE-MRNA-SPLICING FACTOR CWC25 HOMOLOG"/>
    <property type="match status" value="1"/>
</dbReference>
<keyword evidence="5 8" id="KW-0175">Coiled coil</keyword>
<feature type="compositionally biased region" description="Basic residues" evidence="9">
    <location>
        <begin position="177"/>
        <end position="186"/>
    </location>
</feature>
<evidence type="ECO:0000256" key="9">
    <source>
        <dbReference type="SAM" id="MobiDB-lite"/>
    </source>
</evidence>
<evidence type="ECO:0000256" key="4">
    <source>
        <dbReference type="ARBA" id="ARBA00022728"/>
    </source>
</evidence>
<dbReference type="eggNOG" id="KOG3869">
    <property type="taxonomic scope" value="Eukaryota"/>
</dbReference>
<feature type="region of interest" description="Disordered" evidence="9">
    <location>
        <begin position="162"/>
        <end position="334"/>
    </location>
</feature>
<feature type="domain" description="CBF1-interacting co-repressor CIR N-terminal" evidence="10">
    <location>
        <begin position="11"/>
        <end position="47"/>
    </location>
</feature>
<dbReference type="OMA" id="SWHPHTM"/>
<dbReference type="EMBL" id="CAFZ01000047">
    <property type="protein sequence ID" value="CCA69116.1"/>
    <property type="molecule type" value="Genomic_DNA"/>
</dbReference>
<evidence type="ECO:0000313" key="11">
    <source>
        <dbReference type="EMBL" id="CCA69116.1"/>
    </source>
</evidence>
<comment type="similarity">
    <text evidence="2">Belongs to the CWC25 family.</text>
</comment>
<dbReference type="PANTHER" id="PTHR16196">
    <property type="entry name" value="CELL CYCLE CONTROL PROTEIN CWF25"/>
    <property type="match status" value="1"/>
</dbReference>